<name>A0A1I5UAE0_9SPHN</name>
<dbReference type="Gene3D" id="3.40.50.300">
    <property type="entry name" value="P-loop containing nucleotide triphosphate hydrolases"/>
    <property type="match status" value="1"/>
</dbReference>
<evidence type="ECO:0000256" key="1">
    <source>
        <dbReference type="ARBA" id="ARBA00022801"/>
    </source>
</evidence>
<accession>A0A1I5UAE0</accession>
<proteinExistence type="predicted"/>
<dbReference type="OrthoDB" id="9788517at2"/>
<sequence>MHVSNDFSVIRYPELIFGVAGPVGVDMEAIVTALSESLHSVEYKAVNIRLTDEIAEVPSNAKKPIRRDYYSTLNYKMDHTSEICRDNDDPAWAIRYAIDAIRRERGDLQSHILFDDDVNVEAPFADIAKEDKVLHKVAFIIRQIKRPEEVKLLRSVYGKQFIFVSAYGPVEERTKVVFDKIKQTLPITTKSSKVTSFAEALINKDASEDADDYGQHLRDAFHLADVFIDGMAAAPMRLKIDRFINALFGLNELAPTKAEFGMYAAKGASLRSTDLSRQVGAAIFTSDGEMLVQGCNEVPRAFGGTYWDTEEPDNRDVKLGSDPNDVLKKDVLRDVLERLEQAKMLSDKARKLGKSSGKLIDALTKKPAADAVDDGSGCLHGALISDLTEFGRVVHAEMNCICDAARKGVSLKGAILYCTTFPCHNCTKHILASGIAKVFYMEPYPKSRAKELHHNEIEIEKSSATKVSFMPFLGISPYRYRDIFEKSKRKSGGVAQRWYYESPSPMIDVLVPNYTRLELFAVSKLFGSVTADQPE</sequence>
<evidence type="ECO:0000313" key="3">
    <source>
        <dbReference type="EMBL" id="SFP92225.1"/>
    </source>
</evidence>
<gene>
    <name evidence="3" type="ORF">SAMN04488241_11113</name>
</gene>
<evidence type="ECO:0000259" key="2">
    <source>
        <dbReference type="PROSITE" id="PS51747"/>
    </source>
</evidence>
<dbReference type="PANTHER" id="PTHR11086:SF18">
    <property type="entry name" value="DEOXYCYTIDYLATE DEAMINASE"/>
    <property type="match status" value="1"/>
</dbReference>
<keyword evidence="4" id="KW-1185">Reference proteome</keyword>
<keyword evidence="1" id="KW-0378">Hydrolase</keyword>
<feature type="domain" description="CMP/dCMP-type deaminase" evidence="2">
    <location>
        <begin position="340"/>
        <end position="451"/>
    </location>
</feature>
<dbReference type="SUPFAM" id="SSF53927">
    <property type="entry name" value="Cytidine deaminase-like"/>
    <property type="match status" value="1"/>
</dbReference>
<dbReference type="GO" id="GO:0005737">
    <property type="term" value="C:cytoplasm"/>
    <property type="evidence" value="ECO:0007669"/>
    <property type="project" value="TreeGrafter"/>
</dbReference>
<dbReference type="GO" id="GO:0004132">
    <property type="term" value="F:dCMP deaminase activity"/>
    <property type="evidence" value="ECO:0007669"/>
    <property type="project" value="TreeGrafter"/>
</dbReference>
<dbReference type="InterPro" id="IPR015517">
    <property type="entry name" value="dCMP_deaminase-rel"/>
</dbReference>
<dbReference type="InterPro" id="IPR027417">
    <property type="entry name" value="P-loop_NTPase"/>
</dbReference>
<dbReference type="AlphaFoldDB" id="A0A1I5UAE0"/>
<reference evidence="4" key="1">
    <citation type="submission" date="2016-10" db="EMBL/GenBank/DDBJ databases">
        <authorList>
            <person name="Varghese N."/>
            <person name="Submissions S."/>
        </authorList>
    </citation>
    <scope>NUCLEOTIDE SEQUENCE [LARGE SCALE GENOMIC DNA]</scope>
    <source>
        <strain evidence="4">CGMCC 1.9113</strain>
    </source>
</reference>
<evidence type="ECO:0000313" key="4">
    <source>
        <dbReference type="Proteomes" id="UP000199586"/>
    </source>
</evidence>
<dbReference type="InterPro" id="IPR016193">
    <property type="entry name" value="Cytidine_deaminase-like"/>
</dbReference>
<organism evidence="3 4">
    <name type="scientific">Sphingomonas rubra</name>
    <dbReference type="NCBI Taxonomy" id="634430"/>
    <lineage>
        <taxon>Bacteria</taxon>
        <taxon>Pseudomonadati</taxon>
        <taxon>Pseudomonadota</taxon>
        <taxon>Alphaproteobacteria</taxon>
        <taxon>Sphingomonadales</taxon>
        <taxon>Sphingomonadaceae</taxon>
        <taxon>Sphingomonas</taxon>
    </lineage>
</organism>
<dbReference type="EMBL" id="FOXP01000011">
    <property type="protein sequence ID" value="SFP92225.1"/>
    <property type="molecule type" value="Genomic_DNA"/>
</dbReference>
<dbReference type="PROSITE" id="PS51747">
    <property type="entry name" value="CYT_DCMP_DEAMINASES_2"/>
    <property type="match status" value="1"/>
</dbReference>
<dbReference type="Proteomes" id="UP000199586">
    <property type="component" value="Unassembled WGS sequence"/>
</dbReference>
<protein>
    <submittedName>
        <fullName evidence="3">Cytidine and deoxycytidylate deaminase zinc-binding region</fullName>
    </submittedName>
</protein>
<dbReference type="PANTHER" id="PTHR11086">
    <property type="entry name" value="DEOXYCYTIDYLATE DEAMINASE-RELATED"/>
    <property type="match status" value="1"/>
</dbReference>
<dbReference type="NCBIfam" id="NF041025">
    <property type="entry name" value="antiphage_deaminase"/>
    <property type="match status" value="1"/>
</dbReference>
<dbReference type="Gene3D" id="3.40.140.10">
    <property type="entry name" value="Cytidine Deaminase, domain 2"/>
    <property type="match status" value="1"/>
</dbReference>
<dbReference type="STRING" id="634430.SAMN04488241_11113"/>
<dbReference type="Pfam" id="PF00383">
    <property type="entry name" value="dCMP_cyt_deam_1"/>
    <property type="match status" value="1"/>
</dbReference>
<dbReference type="InterPro" id="IPR002125">
    <property type="entry name" value="CMP_dCMP_dom"/>
</dbReference>